<evidence type="ECO:0000256" key="1">
    <source>
        <dbReference type="SAM" id="MobiDB-lite"/>
    </source>
</evidence>
<feature type="transmembrane region" description="Helical" evidence="2">
    <location>
        <begin position="288"/>
        <end position="314"/>
    </location>
</feature>
<evidence type="ECO:0000256" key="2">
    <source>
        <dbReference type="SAM" id="Phobius"/>
    </source>
</evidence>
<protein>
    <submittedName>
        <fullName evidence="3">Uncharacterized protein</fullName>
    </submittedName>
</protein>
<keyword evidence="2" id="KW-0472">Membrane</keyword>
<keyword evidence="2" id="KW-0812">Transmembrane</keyword>
<organism evidence="3">
    <name type="scientific">Alexandrium catenella</name>
    <name type="common">Red tide dinoflagellate</name>
    <name type="synonym">Gonyaulax catenella</name>
    <dbReference type="NCBI Taxonomy" id="2925"/>
    <lineage>
        <taxon>Eukaryota</taxon>
        <taxon>Sar</taxon>
        <taxon>Alveolata</taxon>
        <taxon>Dinophyceae</taxon>
        <taxon>Gonyaulacales</taxon>
        <taxon>Pyrocystaceae</taxon>
        <taxon>Alexandrium</taxon>
    </lineage>
</organism>
<feature type="transmembrane region" description="Helical" evidence="2">
    <location>
        <begin position="258"/>
        <end position="276"/>
    </location>
</feature>
<feature type="region of interest" description="Disordered" evidence="1">
    <location>
        <begin position="59"/>
        <end position="80"/>
    </location>
</feature>
<feature type="transmembrane region" description="Helical" evidence="2">
    <location>
        <begin position="185"/>
        <end position="209"/>
    </location>
</feature>
<feature type="transmembrane region" description="Helical" evidence="2">
    <location>
        <begin position="339"/>
        <end position="362"/>
    </location>
</feature>
<feature type="transmembrane region" description="Helical" evidence="2">
    <location>
        <begin position="221"/>
        <end position="246"/>
    </location>
</feature>
<sequence length="444" mass="49702">MASSKGEPLLAKDEDQRPSQPRPTPVGELRDLTDELQRHGLLAEYMRFKDGYMKWRQGQARGARGEATEEGLQKERERGEALEPTDEEWNWRKTISYWIVVCTIEGSFLFLFTSIVNCKPEYWGSLKDAIYDQPVFVGGAFFGVATYLICFEVINLKKEADEHYWNPLQVCRSLRRCRELHLHKTPYMIGLLYFVGASIYQVGLAGALVPSVPGDPLLKYWIIQIPTAVGGVFFFLASIGEVVEVWGPGRNWIARWSVANDVLGCLLFAIAGFVYMMEPTPEFDKAAILMVGGTMYAVGSANFAVAAVFALMLWRDGNFGLAYSAQLAKLAPHESPGRFSISSVLWVSGLCFSGAVATMTFCCKARTSAWNMTDKLDYVTRTFYPLLMFVIIHMVIALRAAVVNLPTEQPWKALHKACNFLLAVATLVLMAQLADCVILEWQHG</sequence>
<feature type="transmembrane region" description="Helical" evidence="2">
    <location>
        <begin position="382"/>
        <end position="405"/>
    </location>
</feature>
<reference evidence="3" key="1">
    <citation type="submission" date="2021-01" db="EMBL/GenBank/DDBJ databases">
        <authorList>
            <person name="Corre E."/>
            <person name="Pelletier E."/>
            <person name="Niang G."/>
            <person name="Scheremetjew M."/>
            <person name="Finn R."/>
            <person name="Kale V."/>
            <person name="Holt S."/>
            <person name="Cochrane G."/>
            <person name="Meng A."/>
            <person name="Brown T."/>
            <person name="Cohen L."/>
        </authorList>
    </citation>
    <scope>NUCLEOTIDE SEQUENCE</scope>
    <source>
        <strain evidence="3">OF101</strain>
    </source>
</reference>
<gene>
    <name evidence="3" type="ORF">ACAT0790_LOCUS12329</name>
</gene>
<feature type="transmembrane region" description="Helical" evidence="2">
    <location>
        <begin position="417"/>
        <end position="441"/>
    </location>
</feature>
<dbReference type="EMBL" id="HBGE01020468">
    <property type="protein sequence ID" value="CAD9110836.1"/>
    <property type="molecule type" value="Transcribed_RNA"/>
</dbReference>
<name>A0A7S1LSH5_ALECA</name>
<evidence type="ECO:0000313" key="3">
    <source>
        <dbReference type="EMBL" id="CAD9110836.1"/>
    </source>
</evidence>
<feature type="transmembrane region" description="Helical" evidence="2">
    <location>
        <begin position="135"/>
        <end position="154"/>
    </location>
</feature>
<feature type="transmembrane region" description="Helical" evidence="2">
    <location>
        <begin position="95"/>
        <end position="115"/>
    </location>
</feature>
<keyword evidence="2" id="KW-1133">Transmembrane helix</keyword>
<dbReference type="AlphaFoldDB" id="A0A7S1LSH5"/>
<feature type="region of interest" description="Disordered" evidence="1">
    <location>
        <begin position="1"/>
        <end position="32"/>
    </location>
</feature>
<feature type="compositionally biased region" description="Basic and acidic residues" evidence="1">
    <location>
        <begin position="63"/>
        <end position="80"/>
    </location>
</feature>
<proteinExistence type="predicted"/>
<accession>A0A7S1LSH5</accession>